<evidence type="ECO:0000256" key="1">
    <source>
        <dbReference type="SAM" id="MobiDB-lite"/>
    </source>
</evidence>
<dbReference type="SUPFAM" id="SSF55781">
    <property type="entry name" value="GAF domain-like"/>
    <property type="match status" value="1"/>
</dbReference>
<dbReference type="SUPFAM" id="SSF141868">
    <property type="entry name" value="EAL domain-like"/>
    <property type="match status" value="1"/>
</dbReference>
<dbReference type="Gene3D" id="3.30.450.40">
    <property type="match status" value="1"/>
</dbReference>
<feature type="region of interest" description="Disordered" evidence="1">
    <location>
        <begin position="653"/>
        <end position="693"/>
    </location>
</feature>
<dbReference type="InterPro" id="IPR043128">
    <property type="entry name" value="Rev_trsase/Diguanyl_cyclase"/>
</dbReference>
<reference evidence="4 5" key="1">
    <citation type="submission" date="2016-02" db="EMBL/GenBank/DDBJ databases">
        <title>Complete genome of Sinomonas atrocyanea KCTC 3377.</title>
        <authorList>
            <person name="Kim K.M."/>
        </authorList>
    </citation>
    <scope>NUCLEOTIDE SEQUENCE [LARGE SCALE GENOMIC DNA]</scope>
    <source>
        <strain evidence="4 5">KCTC 3377</strain>
    </source>
</reference>
<evidence type="ECO:0000259" key="3">
    <source>
        <dbReference type="PROSITE" id="PS50887"/>
    </source>
</evidence>
<feature type="domain" description="EAL" evidence="2">
    <location>
        <begin position="393"/>
        <end position="649"/>
    </location>
</feature>
<dbReference type="CDD" id="cd01949">
    <property type="entry name" value="GGDEF"/>
    <property type="match status" value="1"/>
</dbReference>
<dbReference type="CDD" id="cd01948">
    <property type="entry name" value="EAL"/>
    <property type="match status" value="1"/>
</dbReference>
<dbReference type="InterPro" id="IPR035919">
    <property type="entry name" value="EAL_sf"/>
</dbReference>
<keyword evidence="5" id="KW-1185">Reference proteome</keyword>
<evidence type="ECO:0000259" key="2">
    <source>
        <dbReference type="PROSITE" id="PS50883"/>
    </source>
</evidence>
<dbReference type="NCBIfam" id="TIGR00254">
    <property type="entry name" value="GGDEF"/>
    <property type="match status" value="1"/>
</dbReference>
<dbReference type="Pfam" id="PF13185">
    <property type="entry name" value="GAF_2"/>
    <property type="match status" value="1"/>
</dbReference>
<dbReference type="OrthoDB" id="23692at2"/>
<dbReference type="SMART" id="SM00052">
    <property type="entry name" value="EAL"/>
    <property type="match status" value="1"/>
</dbReference>
<dbReference type="InterPro" id="IPR029787">
    <property type="entry name" value="Nucleotide_cyclase"/>
</dbReference>
<proteinExistence type="predicted"/>
<dbReference type="InterPro" id="IPR001633">
    <property type="entry name" value="EAL_dom"/>
</dbReference>
<dbReference type="EMBL" id="CP014518">
    <property type="protein sequence ID" value="AMM31907.1"/>
    <property type="molecule type" value="Genomic_DNA"/>
</dbReference>
<dbReference type="Gene3D" id="3.20.20.450">
    <property type="entry name" value="EAL domain"/>
    <property type="match status" value="1"/>
</dbReference>
<gene>
    <name evidence="4" type="ORF">SA2016_1225</name>
</gene>
<dbReference type="Proteomes" id="UP000070134">
    <property type="component" value="Chromosome"/>
</dbReference>
<dbReference type="STRING" id="37927.SA2016_1225"/>
<dbReference type="Pfam" id="PF00563">
    <property type="entry name" value="EAL"/>
    <property type="match status" value="1"/>
</dbReference>
<feature type="domain" description="GGDEF" evidence="3">
    <location>
        <begin position="251"/>
        <end position="384"/>
    </location>
</feature>
<dbReference type="PROSITE" id="PS50883">
    <property type="entry name" value="EAL"/>
    <property type="match status" value="1"/>
</dbReference>
<dbReference type="InterPro" id="IPR000160">
    <property type="entry name" value="GGDEF_dom"/>
</dbReference>
<organism evidence="4 5">
    <name type="scientific">Sinomonas atrocyanea</name>
    <dbReference type="NCBI Taxonomy" id="37927"/>
    <lineage>
        <taxon>Bacteria</taxon>
        <taxon>Bacillati</taxon>
        <taxon>Actinomycetota</taxon>
        <taxon>Actinomycetes</taxon>
        <taxon>Micrococcales</taxon>
        <taxon>Micrococcaceae</taxon>
        <taxon>Sinomonas</taxon>
    </lineage>
</organism>
<dbReference type="SMART" id="SM00065">
    <property type="entry name" value="GAF"/>
    <property type="match status" value="1"/>
</dbReference>
<dbReference type="InterPro" id="IPR029016">
    <property type="entry name" value="GAF-like_dom_sf"/>
</dbReference>
<dbReference type="Pfam" id="PF00990">
    <property type="entry name" value="GGDEF"/>
    <property type="match status" value="1"/>
</dbReference>
<protein>
    <submittedName>
        <fullName evidence="4">Diguanylate cyclase (GGDEF) domain-containing protein</fullName>
    </submittedName>
</protein>
<dbReference type="InterPro" id="IPR052155">
    <property type="entry name" value="Biofilm_reg_signaling"/>
</dbReference>
<dbReference type="SMART" id="SM00267">
    <property type="entry name" value="GGDEF"/>
    <property type="match status" value="1"/>
</dbReference>
<accession>A0A126ZY89</accession>
<dbReference type="InterPro" id="IPR003018">
    <property type="entry name" value="GAF"/>
</dbReference>
<dbReference type="Gene3D" id="3.30.70.270">
    <property type="match status" value="1"/>
</dbReference>
<dbReference type="SUPFAM" id="SSF55073">
    <property type="entry name" value="Nucleotide cyclase"/>
    <property type="match status" value="1"/>
</dbReference>
<dbReference type="FunFam" id="3.20.20.450:FF:000001">
    <property type="entry name" value="Cyclic di-GMP phosphodiesterase yahA"/>
    <property type="match status" value="1"/>
</dbReference>
<dbReference type="AlphaFoldDB" id="A0A126ZY89"/>
<dbReference type="KEGG" id="satk:SA2016_1225"/>
<name>A0A126ZY89_9MICC</name>
<sequence>MSGLPAQHEAQIAALERRLERERRTRLAAERIAEKGLRELYDRQQQLGLLEAVADAANQSSTVAEALQYGVRTVCEFSDWEIGHAYLLDEGGRSMRPTAIWHGVGEGRFRDFYGATEATGFEAGQGLPGRVLASGAPAWIPDIAADPGFPRAEAALRDGLRSAVAFPILLGTEVTAVLEFFAAHTLEPDETLLRLLAKIGAQLGRVAERERARDRLLHDALHDALTGLPNRALLADRLAHAVARTVRDQGSSFAVLFADLDRFKLVNDSLGHPVGDALITEVARRWGRALRPGDTLARIGGDEFTVLLDGIEDVNDAVRTAAGMMEALAEPVLIGGQQLFVSASIGIATSAMGYDSADEILRHADLAMYRAKVLGKGRYEIYDPVMHELAVGRLSLESRLRQALHEEEFVLHYQPIVSLEDGAIVGVEALVRWRRSESELVYPDQFIAVAEETGIIVFLGIWVLREACRTMVRWQQEFPRDPALTVAVNVSARQFAQHDFVEQVARVLAETGIRPDTVKLEITESVSMMDTEYTVEVLTQLQRLGVCVSIDDFGTGYSSLAYLHSFPMDTLKIDRSFVAQLDRGEQGRQIVGTIMNLARDLRIRVIAEGAETSRHVEELKTLGCDFAQGYYFSRPVEPAVISGLLAARPAAGSAQGPLDREAGRAAGPEVHVGGVDAQPLERPGALEGAAAQA</sequence>
<evidence type="ECO:0000313" key="4">
    <source>
        <dbReference type="EMBL" id="AMM31907.1"/>
    </source>
</evidence>
<dbReference type="PANTHER" id="PTHR44757">
    <property type="entry name" value="DIGUANYLATE CYCLASE DGCP"/>
    <property type="match status" value="1"/>
</dbReference>
<evidence type="ECO:0000313" key="5">
    <source>
        <dbReference type="Proteomes" id="UP000070134"/>
    </source>
</evidence>
<dbReference type="PROSITE" id="PS50887">
    <property type="entry name" value="GGDEF"/>
    <property type="match status" value="1"/>
</dbReference>
<dbReference type="PANTHER" id="PTHR44757:SF2">
    <property type="entry name" value="BIOFILM ARCHITECTURE MAINTENANCE PROTEIN MBAA"/>
    <property type="match status" value="1"/>
</dbReference>